<dbReference type="AlphaFoldDB" id="A0A0R1WIL0"/>
<name>A0A0R1WIL0_9LACO</name>
<evidence type="ECO:0000256" key="6">
    <source>
        <dbReference type="ARBA" id="ARBA00023136"/>
    </source>
</evidence>
<accession>A0A0R1WIL0</accession>
<dbReference type="EMBL" id="AZGD01000106">
    <property type="protein sequence ID" value="KRM17421.1"/>
    <property type="molecule type" value="Genomic_DNA"/>
</dbReference>
<keyword evidence="7" id="KW-0869">Chloride channel</keyword>
<dbReference type="PATRIC" id="fig|1423755.3.peg.1258"/>
<feature type="transmembrane region" description="Helical" evidence="10">
    <location>
        <begin position="303"/>
        <end position="323"/>
    </location>
</feature>
<evidence type="ECO:0000256" key="5">
    <source>
        <dbReference type="ARBA" id="ARBA00023065"/>
    </source>
</evidence>
<dbReference type="InterPro" id="IPR014743">
    <property type="entry name" value="Cl-channel_core"/>
</dbReference>
<evidence type="ECO:0000256" key="10">
    <source>
        <dbReference type="SAM" id="Phobius"/>
    </source>
</evidence>
<evidence type="ECO:0000256" key="3">
    <source>
        <dbReference type="ARBA" id="ARBA00022692"/>
    </source>
</evidence>
<keyword evidence="9" id="KW-0407">Ion channel</keyword>
<keyword evidence="6 10" id="KW-0472">Membrane</keyword>
<evidence type="ECO:0000313" key="12">
    <source>
        <dbReference type="Proteomes" id="UP000051054"/>
    </source>
</evidence>
<reference evidence="11 12" key="1">
    <citation type="journal article" date="2015" name="Genome Announc.">
        <title>Expanding the biotechnology potential of lactobacilli through comparative genomics of 213 strains and associated genera.</title>
        <authorList>
            <person name="Sun Z."/>
            <person name="Harris H.M."/>
            <person name="McCann A."/>
            <person name="Guo C."/>
            <person name="Argimon S."/>
            <person name="Zhang W."/>
            <person name="Yang X."/>
            <person name="Jeffery I.B."/>
            <person name="Cooney J.C."/>
            <person name="Kagawa T.F."/>
            <person name="Liu W."/>
            <person name="Song Y."/>
            <person name="Salvetti E."/>
            <person name="Wrobel A."/>
            <person name="Rasinkangas P."/>
            <person name="Parkhill J."/>
            <person name="Rea M.C."/>
            <person name="O'Sullivan O."/>
            <person name="Ritari J."/>
            <person name="Douillard F.P."/>
            <person name="Paul Ross R."/>
            <person name="Yang R."/>
            <person name="Briner A.E."/>
            <person name="Felis G.E."/>
            <person name="de Vos W.M."/>
            <person name="Barrangou R."/>
            <person name="Klaenhammer T.R."/>
            <person name="Caufield P.W."/>
            <person name="Cui Y."/>
            <person name="Zhang H."/>
            <person name="O'Toole P.W."/>
        </authorList>
    </citation>
    <scope>NUCLEOTIDE SEQUENCE [LARGE SCALE GENOMIC DNA]</scope>
    <source>
        <strain evidence="11 12">DSM 18933</strain>
    </source>
</reference>
<gene>
    <name evidence="11" type="ORF">FC40_GL001193</name>
</gene>
<feature type="transmembrane region" description="Helical" evidence="10">
    <location>
        <begin position="260"/>
        <end position="283"/>
    </location>
</feature>
<sequence>MLAQIKKQDFTLAFYTVLLGIFAGIVALVLGKFLDIIEKLFLGFHETNTVPVAIHTSGLHRFLSVSIAGIIVAIVWYFLRNKYKLVGIKGALEGKKMPFSGTIIHALTQIFYVSSGGSVGRELAPREVGAMLAQLATNFKSNKFFELDEEDRKLLITAAAGASFAGVYISPLTGTMFCLEMLYKKFNAKTASVALTMSSIATLLGSIEKGFTPYYVTNHTNFDVKFIPFVIIVAPIMGIIGSYARRLIQGATMARAADRKILFALPIAAITTGAIASFFPQIMGNGRGLAQMAFDVNHIDKTIIFWLLFGAVAKIFVTIFGLWAGAFGGTLAPSIGAGASLGTVLGMIYTIFVPTASLQDCALLGAVAFLTATQRAPMMAFFMMFEICHLGFDAILPLALGVALSIAFAKEMK</sequence>
<feature type="transmembrane region" description="Helical" evidence="10">
    <location>
        <begin position="390"/>
        <end position="409"/>
    </location>
</feature>
<dbReference type="GO" id="GO:0034707">
    <property type="term" value="C:chloride channel complex"/>
    <property type="evidence" value="ECO:0007669"/>
    <property type="project" value="UniProtKB-KW"/>
</dbReference>
<feature type="transmembrane region" description="Helical" evidence="10">
    <location>
        <begin position="335"/>
        <end position="356"/>
    </location>
</feature>
<evidence type="ECO:0000256" key="8">
    <source>
        <dbReference type="ARBA" id="ARBA00023214"/>
    </source>
</evidence>
<keyword evidence="8" id="KW-0868">Chloride</keyword>
<proteinExistence type="predicted"/>
<dbReference type="InterPro" id="IPR050368">
    <property type="entry name" value="ClC-type_chloride_channel"/>
</dbReference>
<dbReference type="InterPro" id="IPR001807">
    <property type="entry name" value="ClC"/>
</dbReference>
<evidence type="ECO:0000256" key="4">
    <source>
        <dbReference type="ARBA" id="ARBA00022989"/>
    </source>
</evidence>
<keyword evidence="2" id="KW-0813">Transport</keyword>
<feature type="transmembrane region" description="Helical" evidence="10">
    <location>
        <begin position="59"/>
        <end position="79"/>
    </location>
</feature>
<dbReference type="Pfam" id="PF00654">
    <property type="entry name" value="Voltage_CLC"/>
    <property type="match status" value="1"/>
</dbReference>
<dbReference type="GO" id="GO:0005254">
    <property type="term" value="F:chloride channel activity"/>
    <property type="evidence" value="ECO:0007669"/>
    <property type="project" value="UniProtKB-KW"/>
</dbReference>
<keyword evidence="4 10" id="KW-1133">Transmembrane helix</keyword>
<feature type="transmembrane region" description="Helical" evidence="10">
    <location>
        <begin position="154"/>
        <end position="179"/>
    </location>
</feature>
<evidence type="ECO:0000256" key="7">
    <source>
        <dbReference type="ARBA" id="ARBA00023173"/>
    </source>
</evidence>
<dbReference type="Proteomes" id="UP000051054">
    <property type="component" value="Unassembled WGS sequence"/>
</dbReference>
<dbReference type="Gene3D" id="1.10.3080.10">
    <property type="entry name" value="Clc chloride channel"/>
    <property type="match status" value="1"/>
</dbReference>
<dbReference type="PANTHER" id="PTHR43427">
    <property type="entry name" value="CHLORIDE CHANNEL PROTEIN CLC-E"/>
    <property type="match status" value="1"/>
</dbReference>
<dbReference type="PRINTS" id="PR00762">
    <property type="entry name" value="CLCHANNEL"/>
</dbReference>
<comment type="subcellular location">
    <subcellularLocation>
        <location evidence="1">Membrane</location>
        <topology evidence="1">Multi-pass membrane protein</topology>
    </subcellularLocation>
</comment>
<organism evidence="11 12">
    <name type="scientific">Ligilactobacillus hayakitensis DSM 18933 = JCM 14209</name>
    <dbReference type="NCBI Taxonomy" id="1423755"/>
    <lineage>
        <taxon>Bacteria</taxon>
        <taxon>Bacillati</taxon>
        <taxon>Bacillota</taxon>
        <taxon>Bacilli</taxon>
        <taxon>Lactobacillales</taxon>
        <taxon>Lactobacillaceae</taxon>
        <taxon>Ligilactobacillus</taxon>
    </lineage>
</organism>
<dbReference type="PANTHER" id="PTHR43427:SF6">
    <property type="entry name" value="CHLORIDE CHANNEL PROTEIN CLC-E"/>
    <property type="match status" value="1"/>
</dbReference>
<evidence type="ECO:0000256" key="1">
    <source>
        <dbReference type="ARBA" id="ARBA00004141"/>
    </source>
</evidence>
<dbReference type="RefSeq" id="WP_056938441.1">
    <property type="nucleotide sequence ID" value="NZ_AZGD01000106.1"/>
</dbReference>
<feature type="transmembrane region" description="Helical" evidence="10">
    <location>
        <begin position="227"/>
        <end position="248"/>
    </location>
</feature>
<evidence type="ECO:0000313" key="11">
    <source>
        <dbReference type="EMBL" id="KRM17421.1"/>
    </source>
</evidence>
<keyword evidence="5" id="KW-0406">Ion transport</keyword>
<comment type="caution">
    <text evidence="11">The sequence shown here is derived from an EMBL/GenBank/DDBJ whole genome shotgun (WGS) entry which is preliminary data.</text>
</comment>
<dbReference type="eggNOG" id="COG0038">
    <property type="taxonomic scope" value="Bacteria"/>
</dbReference>
<evidence type="ECO:0000256" key="2">
    <source>
        <dbReference type="ARBA" id="ARBA00022448"/>
    </source>
</evidence>
<keyword evidence="3 10" id="KW-0812">Transmembrane</keyword>
<feature type="transmembrane region" description="Helical" evidence="10">
    <location>
        <begin position="12"/>
        <end position="34"/>
    </location>
</feature>
<protein>
    <submittedName>
        <fullName evidence="11">Chloride channel core</fullName>
    </submittedName>
</protein>
<dbReference type="SUPFAM" id="SSF81340">
    <property type="entry name" value="Clc chloride channel"/>
    <property type="match status" value="1"/>
</dbReference>
<keyword evidence="12" id="KW-1185">Reference proteome</keyword>
<evidence type="ECO:0000256" key="9">
    <source>
        <dbReference type="ARBA" id="ARBA00023303"/>
    </source>
</evidence>